<dbReference type="AlphaFoldDB" id="J3MLX7"/>
<dbReference type="EnsemblPlants" id="OB07G24090.1">
    <property type="protein sequence ID" value="OB07G24090.1"/>
    <property type="gene ID" value="OB07G24090"/>
</dbReference>
<keyword evidence="3" id="KW-1185">Reference proteome</keyword>
<sequence>MGPLPFLVLECLASVLLLLLMMMMKRETLEESNAVTLQIGRQWMAASGVGVGRSGSGPSALHLLWLPAWTTLLVEADLSFTLDAIRLGEGPTVDSLIVEPDPSFTLDAIRLDEDPTMTLVVEANLNSTLDAIGLSCGGRTQWQGRIRKRRAVRGGASSRIHSTCTTGEDS</sequence>
<reference evidence="2" key="1">
    <citation type="journal article" date="2013" name="Nat. Commun.">
        <title>Whole-genome sequencing of Oryza brachyantha reveals mechanisms underlying Oryza genome evolution.</title>
        <authorList>
            <person name="Chen J."/>
            <person name="Huang Q."/>
            <person name="Gao D."/>
            <person name="Wang J."/>
            <person name="Lang Y."/>
            <person name="Liu T."/>
            <person name="Li B."/>
            <person name="Bai Z."/>
            <person name="Luis Goicoechea J."/>
            <person name="Liang C."/>
            <person name="Chen C."/>
            <person name="Zhang W."/>
            <person name="Sun S."/>
            <person name="Liao Y."/>
            <person name="Zhang X."/>
            <person name="Yang L."/>
            <person name="Song C."/>
            <person name="Wang M."/>
            <person name="Shi J."/>
            <person name="Liu G."/>
            <person name="Liu J."/>
            <person name="Zhou H."/>
            <person name="Zhou W."/>
            <person name="Yu Q."/>
            <person name="An N."/>
            <person name="Chen Y."/>
            <person name="Cai Q."/>
            <person name="Wang B."/>
            <person name="Liu B."/>
            <person name="Min J."/>
            <person name="Huang Y."/>
            <person name="Wu H."/>
            <person name="Li Z."/>
            <person name="Zhang Y."/>
            <person name="Yin Y."/>
            <person name="Song W."/>
            <person name="Jiang J."/>
            <person name="Jackson S.A."/>
            <person name="Wing R.A."/>
            <person name="Wang J."/>
            <person name="Chen M."/>
        </authorList>
    </citation>
    <scope>NUCLEOTIDE SEQUENCE [LARGE SCALE GENOMIC DNA]</scope>
    <source>
        <strain evidence="2">cv. IRGC 101232</strain>
    </source>
</reference>
<reference evidence="2" key="2">
    <citation type="submission" date="2013-04" db="UniProtKB">
        <authorList>
            <consortium name="EnsemblPlants"/>
        </authorList>
    </citation>
    <scope>IDENTIFICATION</scope>
</reference>
<feature type="signal peptide" evidence="1">
    <location>
        <begin position="1"/>
        <end position="28"/>
    </location>
</feature>
<keyword evidence="1" id="KW-0732">Signal</keyword>
<evidence type="ECO:0000313" key="3">
    <source>
        <dbReference type="Proteomes" id="UP000006038"/>
    </source>
</evidence>
<evidence type="ECO:0000256" key="1">
    <source>
        <dbReference type="SAM" id="SignalP"/>
    </source>
</evidence>
<protein>
    <submittedName>
        <fullName evidence="2">Uncharacterized protein</fullName>
    </submittedName>
</protein>
<name>J3MLX7_ORYBR</name>
<proteinExistence type="predicted"/>
<evidence type="ECO:0000313" key="2">
    <source>
        <dbReference type="EnsemblPlants" id="OB07G24090.1"/>
    </source>
</evidence>
<accession>J3MLX7</accession>
<feature type="chain" id="PRO_5003773679" evidence="1">
    <location>
        <begin position="29"/>
        <end position="170"/>
    </location>
</feature>
<dbReference type="Gramene" id="OB07G24090.1">
    <property type="protein sequence ID" value="OB07G24090.1"/>
    <property type="gene ID" value="OB07G24090"/>
</dbReference>
<dbReference type="Proteomes" id="UP000006038">
    <property type="component" value="Chromosome 7"/>
</dbReference>
<organism evidence="2">
    <name type="scientific">Oryza brachyantha</name>
    <name type="common">malo sina</name>
    <dbReference type="NCBI Taxonomy" id="4533"/>
    <lineage>
        <taxon>Eukaryota</taxon>
        <taxon>Viridiplantae</taxon>
        <taxon>Streptophyta</taxon>
        <taxon>Embryophyta</taxon>
        <taxon>Tracheophyta</taxon>
        <taxon>Spermatophyta</taxon>
        <taxon>Magnoliopsida</taxon>
        <taxon>Liliopsida</taxon>
        <taxon>Poales</taxon>
        <taxon>Poaceae</taxon>
        <taxon>BOP clade</taxon>
        <taxon>Oryzoideae</taxon>
        <taxon>Oryzeae</taxon>
        <taxon>Oryzinae</taxon>
        <taxon>Oryza</taxon>
    </lineage>
</organism>
<dbReference type="HOGENOM" id="CLU_1573063_0_0_1"/>